<protein>
    <submittedName>
        <fullName evidence="1">Organic hydroperoxide reductase OsmC/OhrA</fullName>
    </submittedName>
</protein>
<reference evidence="1 2" key="1">
    <citation type="submission" date="2016-10" db="EMBL/GenBank/DDBJ databases">
        <authorList>
            <person name="de Groot N.N."/>
        </authorList>
    </citation>
    <scope>NUCLEOTIDE SEQUENCE [LARGE SCALE GENOMIC DNA]</scope>
    <source>
        <strain evidence="1 2">CGMCC 1.12097</strain>
    </source>
</reference>
<evidence type="ECO:0000313" key="2">
    <source>
        <dbReference type="Proteomes" id="UP000198588"/>
    </source>
</evidence>
<dbReference type="EMBL" id="FMXM01000010">
    <property type="protein sequence ID" value="SDA84603.1"/>
    <property type="molecule type" value="Genomic_DNA"/>
</dbReference>
<dbReference type="STRING" id="1165689.SAMN02927914_03600"/>
<dbReference type="InterPro" id="IPR003718">
    <property type="entry name" value="OsmC/Ohr_fam"/>
</dbReference>
<dbReference type="Gene3D" id="3.30.300.20">
    <property type="match status" value="1"/>
</dbReference>
<gene>
    <name evidence="1" type="ORF">SAMN02927914_03600</name>
</gene>
<dbReference type="AlphaFoldDB" id="A0A1G5YQ84"/>
<proteinExistence type="predicted"/>
<dbReference type="Proteomes" id="UP000198588">
    <property type="component" value="Unassembled WGS sequence"/>
</dbReference>
<dbReference type="Pfam" id="PF02566">
    <property type="entry name" value="OsmC"/>
    <property type="match status" value="1"/>
</dbReference>
<dbReference type="RefSeq" id="WP_091580005.1">
    <property type="nucleotide sequence ID" value="NZ_FMXM01000010.1"/>
</dbReference>
<dbReference type="SUPFAM" id="SSF82784">
    <property type="entry name" value="OsmC-like"/>
    <property type="match status" value="1"/>
</dbReference>
<accession>A0A1G5YQ84</accession>
<organism evidence="1 2">
    <name type="scientific">Mesorhizobium qingshengii</name>
    <dbReference type="NCBI Taxonomy" id="1165689"/>
    <lineage>
        <taxon>Bacteria</taxon>
        <taxon>Pseudomonadati</taxon>
        <taxon>Pseudomonadota</taxon>
        <taxon>Alphaproteobacteria</taxon>
        <taxon>Hyphomicrobiales</taxon>
        <taxon>Phyllobacteriaceae</taxon>
        <taxon>Mesorhizobium</taxon>
    </lineage>
</organism>
<dbReference type="InterPro" id="IPR036102">
    <property type="entry name" value="OsmC/Ohrsf"/>
</dbReference>
<name>A0A1G5YQ84_9HYPH</name>
<evidence type="ECO:0000313" key="1">
    <source>
        <dbReference type="EMBL" id="SDA84603.1"/>
    </source>
</evidence>
<sequence length="174" mass="18851">MPIVFGEPVSTVKDIVSVLKKHGDAVRGTYRARYRFDPQSSDPYTTPLLERPASLKDNSPTAVFPWEQIFAAAAVCAGSDYPMLAAHAGVDLRSVDFVAEGVFDPRGEFDGLDGLKAPTDARHCYVSLHLSATVCSSAPRADLEKIHERAISHNMVLGALRGIPMTSELVVRQA</sequence>
<dbReference type="OrthoDB" id="8071065at2"/>
<dbReference type="InterPro" id="IPR015946">
    <property type="entry name" value="KH_dom-like_a/b"/>
</dbReference>